<protein>
    <submittedName>
        <fullName evidence="2">Uncharacterized protein</fullName>
    </submittedName>
</protein>
<dbReference type="Proteomes" id="UP000001568">
    <property type="component" value="Chromosome 1"/>
</dbReference>
<keyword evidence="1" id="KW-1133">Transmembrane helix</keyword>
<dbReference type="GeneID" id="5000032"/>
<evidence type="ECO:0000256" key="1">
    <source>
        <dbReference type="SAM" id="Phobius"/>
    </source>
</evidence>
<sequence length="910" mass="96769">MTTMADERASIARVSVVKYGAIPDASASTSAGVRTVSRRSGRARALFGALLAACVAVLGFCQFFTDVSAAHVVSSVGAVGVGYARYYAAVTRMRVDKLFGRSTASAASLGGSKEIEYFESPATGNASATLGACSISSGSAPANCAVPQLAVRSCSYQGTCSTVPACALGYVPSGSKGTCATRRICAPRICAPTFCCRTAVRCRRRRRRYRCRTVCKRRCGGGCTPGACQDIPYKWSFRCTKAATVTTGKCDACAPFFVARDSNTKCIVDPALTAAYDSTVGAIKNAESAVTTTINDINDVINDLTTAIPNKANEIASKIEDVSKSIPNAVNKVVNQLISEAFPADADEFLSQITGALKTASLGASSAEAGSRVVNGKSDHFSTVLAHNRVRAMIRDALGREETHIPSEEQANLGGKCGTPELTISLPLEEILPASLVDLSYDMPWPKKLGDSPFAPATLTAGFPDPSWTMGFEISEFLFPKKVATGILDAFMAFFKPLFQSIGDGALDAADEVKDSMMSPIDALKSSVNTAKDTANTVKSKLNSVTQSLSGRKLLSDEIETHAEHLRAVHAASSAHLKYAENVHDQFLDRVEHLVLLQVAKVRTALLEDPWLEKPDTITQFPHMHAQLGDAVLQDAADAAKQELIDAMQALKDFTMKAVLFTKLHVEFAVEAQASAFKSGNVLDLVKGLPTSASFEVELPVPYTPFTMKMSLGADLSLPYFLQAEAKGEFSYSVDVTGMEVGILVTDGTLNAVLPDPQVELTPYLNANLHAHAQVGLVLTVNDITTQLCMPGMVCSGPKMKAEQRAYAGADMAATVNNQGTQACSALSAKFNDNFEYDDAYRAKRCSSASFGGVDCSVVVGAYFQVPKTDIDVVLKTDVDIGGVSICVPDVQLYTYPGSTNDPNFLLKLA</sequence>
<accession>A4RQB8</accession>
<dbReference type="KEGG" id="olu:OSTLU_23817"/>
<dbReference type="OrthoDB" id="10624760at2759"/>
<keyword evidence="3" id="KW-1185">Reference proteome</keyword>
<organism evidence="2 3">
    <name type="scientific">Ostreococcus lucimarinus (strain CCE9901)</name>
    <dbReference type="NCBI Taxonomy" id="436017"/>
    <lineage>
        <taxon>Eukaryota</taxon>
        <taxon>Viridiplantae</taxon>
        <taxon>Chlorophyta</taxon>
        <taxon>Mamiellophyceae</taxon>
        <taxon>Mamiellales</taxon>
        <taxon>Bathycoccaceae</taxon>
        <taxon>Ostreococcus</taxon>
    </lineage>
</organism>
<dbReference type="AlphaFoldDB" id="A4RQB8"/>
<dbReference type="Gramene" id="ABO94000">
    <property type="protein sequence ID" value="ABO94000"/>
    <property type="gene ID" value="OSTLU_23817"/>
</dbReference>
<name>A4RQB8_OSTLU</name>
<dbReference type="HOGENOM" id="CLU_319430_0_0_1"/>
<evidence type="ECO:0000313" key="3">
    <source>
        <dbReference type="Proteomes" id="UP000001568"/>
    </source>
</evidence>
<dbReference type="RefSeq" id="XP_001415708.1">
    <property type="nucleotide sequence ID" value="XM_001415671.1"/>
</dbReference>
<keyword evidence="1" id="KW-0812">Transmembrane</keyword>
<reference evidence="2 3" key="1">
    <citation type="journal article" date="2007" name="Proc. Natl. Acad. Sci. U.S.A.">
        <title>The tiny eukaryote Ostreococcus provides genomic insights into the paradox of plankton speciation.</title>
        <authorList>
            <person name="Palenik B."/>
            <person name="Grimwood J."/>
            <person name="Aerts A."/>
            <person name="Rouze P."/>
            <person name="Salamov A."/>
            <person name="Putnam N."/>
            <person name="Dupont C."/>
            <person name="Jorgensen R."/>
            <person name="Derelle E."/>
            <person name="Rombauts S."/>
            <person name="Zhou K."/>
            <person name="Otillar R."/>
            <person name="Merchant S.S."/>
            <person name="Podell S."/>
            <person name="Gaasterland T."/>
            <person name="Napoli C."/>
            <person name="Gendler K."/>
            <person name="Manuell A."/>
            <person name="Tai V."/>
            <person name="Vallon O."/>
            <person name="Piganeau G."/>
            <person name="Jancek S."/>
            <person name="Heijde M."/>
            <person name="Jabbari K."/>
            <person name="Bowler C."/>
            <person name="Lohr M."/>
            <person name="Robbens S."/>
            <person name="Werner G."/>
            <person name="Dubchak I."/>
            <person name="Pazour G.J."/>
            <person name="Ren Q."/>
            <person name="Paulsen I."/>
            <person name="Delwiche C."/>
            <person name="Schmutz J."/>
            <person name="Rokhsar D."/>
            <person name="Van de Peer Y."/>
            <person name="Moreau H."/>
            <person name="Grigoriev I.V."/>
        </authorList>
    </citation>
    <scope>NUCLEOTIDE SEQUENCE [LARGE SCALE GENOMIC DNA]</scope>
    <source>
        <strain evidence="2 3">CCE9901</strain>
    </source>
</reference>
<evidence type="ECO:0000313" key="2">
    <source>
        <dbReference type="EMBL" id="ABO94000.1"/>
    </source>
</evidence>
<keyword evidence="1" id="KW-0472">Membrane</keyword>
<proteinExistence type="predicted"/>
<dbReference type="OMA" id="ICAPRIC"/>
<gene>
    <name evidence="2" type="ORF">OSTLU_23817</name>
</gene>
<dbReference type="STRING" id="436017.A4RQB8"/>
<dbReference type="EMBL" id="CP000581">
    <property type="protein sequence ID" value="ABO94000.1"/>
    <property type="molecule type" value="Genomic_DNA"/>
</dbReference>
<feature type="transmembrane region" description="Helical" evidence="1">
    <location>
        <begin position="45"/>
        <end position="65"/>
    </location>
</feature>